<evidence type="ECO:0000256" key="1">
    <source>
        <dbReference type="ARBA" id="ARBA00022729"/>
    </source>
</evidence>
<proteinExistence type="predicted"/>
<dbReference type="InterPro" id="IPR006059">
    <property type="entry name" value="SBP"/>
</dbReference>
<keyword evidence="1" id="KW-0732">Signal</keyword>
<dbReference type="PIRSF" id="PIRSF002825">
    <property type="entry name" value="CfbpA"/>
    <property type="match status" value="1"/>
</dbReference>
<dbReference type="InterPro" id="IPR026045">
    <property type="entry name" value="Ferric-bd"/>
</dbReference>
<evidence type="ECO:0000313" key="2">
    <source>
        <dbReference type="EMBL" id="QDU78793.1"/>
    </source>
</evidence>
<evidence type="ECO:0000313" key="3">
    <source>
        <dbReference type="Proteomes" id="UP000317178"/>
    </source>
</evidence>
<dbReference type="KEGG" id="plon:Pla110_04970"/>
<dbReference type="PANTHER" id="PTHR30006:SF24">
    <property type="entry name" value="SLL0237 PROTEIN"/>
    <property type="match status" value="1"/>
</dbReference>
<dbReference type="SUPFAM" id="SSF53850">
    <property type="entry name" value="Periplasmic binding protein-like II"/>
    <property type="match status" value="1"/>
</dbReference>
<dbReference type="PANTHER" id="PTHR30006">
    <property type="entry name" value="THIAMINE-BINDING PERIPLASMIC PROTEIN-RELATED"/>
    <property type="match status" value="1"/>
</dbReference>
<sequence length="335" mass="37163">MFMAYFSLSGCDDAGSDANSSDASDHLVVYCAHDSIYSEEILNRFTKETGIDIDIRFDTEATKSLGLVQSIIAEAEHPRCDVFWNNEILGTLDLAERGLLHAYQSPNADRIPAKFKSTDSTWTGFGGRLRLYIINTNKMEASPESVEEALTGDLSQMAVAKPLYGTTLTQYALMWSEMGGDAVKEWYQQRTKQGWKIVQGNAVVKNLVASGVCEFGWTDTDDYFLAVDDKQPVAMLPIRTEGGQTICIPNTVAIVKGTEQESASQQLVDFLLSPEIELALANSRSRQVPLGTVDETKLPEQVKQLQEWAAEGVPLEGLLKARNECLDWLKEEFLQ</sequence>
<dbReference type="AlphaFoldDB" id="A0A518CHT9"/>
<dbReference type="Pfam" id="PF13416">
    <property type="entry name" value="SBP_bac_8"/>
    <property type="match status" value="1"/>
</dbReference>
<organism evidence="2 3">
    <name type="scientific">Polystyrenella longa</name>
    <dbReference type="NCBI Taxonomy" id="2528007"/>
    <lineage>
        <taxon>Bacteria</taxon>
        <taxon>Pseudomonadati</taxon>
        <taxon>Planctomycetota</taxon>
        <taxon>Planctomycetia</taxon>
        <taxon>Planctomycetales</taxon>
        <taxon>Planctomycetaceae</taxon>
        <taxon>Polystyrenella</taxon>
    </lineage>
</organism>
<reference evidence="2 3" key="1">
    <citation type="submission" date="2019-02" db="EMBL/GenBank/DDBJ databases">
        <title>Deep-cultivation of Planctomycetes and their phenomic and genomic characterization uncovers novel biology.</title>
        <authorList>
            <person name="Wiegand S."/>
            <person name="Jogler M."/>
            <person name="Boedeker C."/>
            <person name="Pinto D."/>
            <person name="Vollmers J."/>
            <person name="Rivas-Marin E."/>
            <person name="Kohn T."/>
            <person name="Peeters S.H."/>
            <person name="Heuer A."/>
            <person name="Rast P."/>
            <person name="Oberbeckmann S."/>
            <person name="Bunk B."/>
            <person name="Jeske O."/>
            <person name="Meyerdierks A."/>
            <person name="Storesund J.E."/>
            <person name="Kallscheuer N."/>
            <person name="Luecker S."/>
            <person name="Lage O.M."/>
            <person name="Pohl T."/>
            <person name="Merkel B.J."/>
            <person name="Hornburger P."/>
            <person name="Mueller R.-W."/>
            <person name="Bruemmer F."/>
            <person name="Labrenz M."/>
            <person name="Spormann A.M."/>
            <person name="Op den Camp H."/>
            <person name="Overmann J."/>
            <person name="Amann R."/>
            <person name="Jetten M.S.M."/>
            <person name="Mascher T."/>
            <person name="Medema M.H."/>
            <person name="Devos D.P."/>
            <person name="Kaster A.-K."/>
            <person name="Ovreas L."/>
            <person name="Rohde M."/>
            <person name="Galperin M.Y."/>
            <person name="Jogler C."/>
        </authorList>
    </citation>
    <scope>NUCLEOTIDE SEQUENCE [LARGE SCALE GENOMIC DNA]</scope>
    <source>
        <strain evidence="2 3">Pla110</strain>
    </source>
</reference>
<dbReference type="Proteomes" id="UP000317178">
    <property type="component" value="Chromosome"/>
</dbReference>
<dbReference type="Gene3D" id="3.40.190.10">
    <property type="entry name" value="Periplasmic binding protein-like II"/>
    <property type="match status" value="2"/>
</dbReference>
<accession>A0A518CHT9</accession>
<gene>
    <name evidence="2" type="ORF">Pla110_04970</name>
</gene>
<name>A0A518CHT9_9PLAN</name>
<dbReference type="EMBL" id="CP036281">
    <property type="protein sequence ID" value="QDU78793.1"/>
    <property type="molecule type" value="Genomic_DNA"/>
</dbReference>
<keyword evidence="3" id="KW-1185">Reference proteome</keyword>
<protein>
    <submittedName>
        <fullName evidence="2">Putative binding protein component of ABC iron transporter</fullName>
    </submittedName>
</protein>